<dbReference type="Pfam" id="PF01757">
    <property type="entry name" value="Acyl_transf_3"/>
    <property type="match status" value="1"/>
</dbReference>
<protein>
    <submittedName>
        <fullName evidence="3">Acyltransferase</fullName>
        <ecNumber evidence="3">2.3.-.-</ecNumber>
    </submittedName>
</protein>
<sequence length="356" mass="39674">MTQQLKSIQALRGLACLAVVTFHFRYQIQEQYPALTKLLSTGVVGVDLFFILSGFVITLSVSRMGTGFAAAGDFLKRRALRLLPAYFILLLINFFLSGGMATFHYADKTQAVISAATLSVYLPQHAPFYVDDSGFMGVRWTLNYEFLFYLMMAVCLLVRARWVALAAMLGAVLVAVPMAAGHQPTLLVEGYDMGYAYLNLMTNPIIWQFAAGVLIGLVYPHMARLPVAMRVPFLLAAIALFVQHIISYQHIGHGMMASGTVLALLLAAVAFNDSWLGRITPRWLVFLGDISFSVYLIHIVTKARLAKAFTDQGMTFFVCNVLLALLLGWLSYRYIEPIGQKIVRRRKADIQRQVNN</sequence>
<accession>A0ABU9MQQ5</accession>
<evidence type="ECO:0000313" key="4">
    <source>
        <dbReference type="Proteomes" id="UP001468095"/>
    </source>
</evidence>
<keyword evidence="1" id="KW-1133">Transmembrane helix</keyword>
<evidence type="ECO:0000256" key="1">
    <source>
        <dbReference type="SAM" id="Phobius"/>
    </source>
</evidence>
<name>A0ABU9MQQ5_9GAMM</name>
<dbReference type="GO" id="GO:0016746">
    <property type="term" value="F:acyltransferase activity"/>
    <property type="evidence" value="ECO:0007669"/>
    <property type="project" value="UniProtKB-KW"/>
</dbReference>
<keyword evidence="4" id="KW-1185">Reference proteome</keyword>
<keyword evidence="1" id="KW-0472">Membrane</keyword>
<feature type="transmembrane region" description="Helical" evidence="1">
    <location>
        <begin position="7"/>
        <end position="26"/>
    </location>
</feature>
<dbReference type="Proteomes" id="UP001468095">
    <property type="component" value="Unassembled WGS sequence"/>
</dbReference>
<reference evidence="3 4" key="1">
    <citation type="submission" date="2024-04" db="EMBL/GenBank/DDBJ databases">
        <authorList>
            <person name="Suleimanova A.D."/>
            <person name="Pudova D.S."/>
            <person name="Shagimardanova E.I."/>
            <person name="Sharipova M.R."/>
        </authorList>
    </citation>
    <scope>NUCLEOTIDE SEQUENCE [LARGE SCALE GENOMIC DNA]</scope>
    <source>
        <strain evidence="3 4">3.1</strain>
    </source>
</reference>
<feature type="transmembrane region" description="Helical" evidence="1">
    <location>
        <begin position="227"/>
        <end position="246"/>
    </location>
</feature>
<evidence type="ECO:0000259" key="2">
    <source>
        <dbReference type="Pfam" id="PF01757"/>
    </source>
</evidence>
<dbReference type="EMBL" id="JBCGBG010000011">
    <property type="protein sequence ID" value="MEL7698401.1"/>
    <property type="molecule type" value="Genomic_DNA"/>
</dbReference>
<feature type="transmembrane region" description="Helical" evidence="1">
    <location>
        <begin position="82"/>
        <end position="106"/>
    </location>
</feature>
<feature type="transmembrane region" description="Helical" evidence="1">
    <location>
        <begin position="162"/>
        <end position="180"/>
    </location>
</feature>
<keyword evidence="1" id="KW-0812">Transmembrane</keyword>
<feature type="transmembrane region" description="Helical" evidence="1">
    <location>
        <begin position="200"/>
        <end position="220"/>
    </location>
</feature>
<proteinExistence type="predicted"/>
<dbReference type="RefSeq" id="WP_031378165.1">
    <property type="nucleotide sequence ID" value="NZ_JBCGBG010000011.1"/>
</dbReference>
<evidence type="ECO:0000313" key="3">
    <source>
        <dbReference type="EMBL" id="MEL7698401.1"/>
    </source>
</evidence>
<keyword evidence="3" id="KW-0808">Transferase</keyword>
<keyword evidence="3" id="KW-0012">Acyltransferase</keyword>
<organism evidence="3 4">
    <name type="scientific">Pantoea brenneri</name>
    <dbReference type="NCBI Taxonomy" id="472694"/>
    <lineage>
        <taxon>Bacteria</taxon>
        <taxon>Pseudomonadati</taxon>
        <taxon>Pseudomonadota</taxon>
        <taxon>Gammaproteobacteria</taxon>
        <taxon>Enterobacterales</taxon>
        <taxon>Erwiniaceae</taxon>
        <taxon>Pantoea</taxon>
    </lineage>
</organism>
<feature type="transmembrane region" description="Helical" evidence="1">
    <location>
        <begin position="283"/>
        <end position="301"/>
    </location>
</feature>
<dbReference type="PANTHER" id="PTHR23028">
    <property type="entry name" value="ACETYLTRANSFERASE"/>
    <property type="match status" value="1"/>
</dbReference>
<comment type="caution">
    <text evidence="3">The sequence shown here is derived from an EMBL/GenBank/DDBJ whole genome shotgun (WGS) entry which is preliminary data.</text>
</comment>
<feature type="transmembrane region" description="Helical" evidence="1">
    <location>
        <begin position="38"/>
        <end position="61"/>
    </location>
</feature>
<feature type="transmembrane region" description="Helical" evidence="1">
    <location>
        <begin position="137"/>
        <end position="157"/>
    </location>
</feature>
<dbReference type="EC" id="2.3.-.-" evidence="3"/>
<dbReference type="InterPro" id="IPR050879">
    <property type="entry name" value="Acyltransferase_3"/>
</dbReference>
<gene>
    <name evidence="3" type="ORF">AABB92_22445</name>
</gene>
<feature type="transmembrane region" description="Helical" evidence="1">
    <location>
        <begin position="313"/>
        <end position="335"/>
    </location>
</feature>
<dbReference type="InterPro" id="IPR002656">
    <property type="entry name" value="Acyl_transf_3_dom"/>
</dbReference>
<dbReference type="PANTHER" id="PTHR23028:SF131">
    <property type="entry name" value="BLR2367 PROTEIN"/>
    <property type="match status" value="1"/>
</dbReference>
<feature type="transmembrane region" description="Helical" evidence="1">
    <location>
        <begin position="252"/>
        <end position="271"/>
    </location>
</feature>
<feature type="domain" description="Acyltransferase 3" evidence="2">
    <location>
        <begin position="6"/>
        <end position="332"/>
    </location>
</feature>